<keyword evidence="3" id="KW-1185">Reference proteome</keyword>
<dbReference type="InterPro" id="IPR011021">
    <property type="entry name" value="Arrestin-like_N"/>
</dbReference>
<proteinExistence type="inferred from homology"/>
<dbReference type="GO" id="GO:0005737">
    <property type="term" value="C:cytoplasm"/>
    <property type="evidence" value="ECO:0007669"/>
    <property type="project" value="TreeGrafter"/>
</dbReference>
<name>A0A914W9C1_9BILA</name>
<dbReference type="SUPFAM" id="SSF81296">
    <property type="entry name" value="E set domains"/>
    <property type="match status" value="2"/>
</dbReference>
<dbReference type="GO" id="GO:0015031">
    <property type="term" value="P:protein transport"/>
    <property type="evidence" value="ECO:0007669"/>
    <property type="project" value="TreeGrafter"/>
</dbReference>
<dbReference type="PANTHER" id="PTHR11188:SF176">
    <property type="entry name" value="ARRESTIN DOMAIN-CONTAINING PROTEIN 1"/>
    <property type="match status" value="1"/>
</dbReference>
<dbReference type="Pfam" id="PF02752">
    <property type="entry name" value="Arrestin_C"/>
    <property type="match status" value="1"/>
</dbReference>
<accession>A0A914W9C1</accession>
<dbReference type="InterPro" id="IPR014756">
    <property type="entry name" value="Ig_E-set"/>
</dbReference>
<dbReference type="InterPro" id="IPR011022">
    <property type="entry name" value="Arrestin_C-like"/>
</dbReference>
<dbReference type="InterPro" id="IPR050357">
    <property type="entry name" value="Arrestin_domain-protein"/>
</dbReference>
<evidence type="ECO:0000313" key="3">
    <source>
        <dbReference type="Proteomes" id="UP000887566"/>
    </source>
</evidence>
<sequence>MQIFAIEYDNANHVFFPGQTVTGKVNLHLSNEKKIKGLYLTLFGGALTDWNEGDADPRTDGRRRSRADSNILENRTRASSMLYHRRYRSEQVFIKEKILLIGNGDHEELTVLPPGQHSYPFSFQLPVTALPSFEGWHGHIRYYCKAHIDRPTPHFDKHSKEMFTVAGNYDLRKIPNADVGINVEDVETISSSGLCCGSGSGNISSNTEVRKRAYVPGEVIQLKITIKNKSSRIVKSEKVQMTQNIFYYGTQDGLAYEKQQSINETRIIWEKKEPVSIDPNSESTFTENITIPAVAPTSNNCDIIKIHYSIQCKAAESGIHHSFKTSSLPVIIGTIPLTSGSKETAVFENCVFGKVNVREHDDNEHSHGNFMFSPKYAVYHEQQINQ</sequence>
<dbReference type="PANTHER" id="PTHR11188">
    <property type="entry name" value="ARRESTIN DOMAIN CONTAINING PROTEIN"/>
    <property type="match status" value="1"/>
</dbReference>
<dbReference type="Gene3D" id="2.60.40.640">
    <property type="match status" value="2"/>
</dbReference>
<dbReference type="SMART" id="SM01017">
    <property type="entry name" value="Arrestin_C"/>
    <property type="match status" value="1"/>
</dbReference>
<comment type="similarity">
    <text evidence="1">Belongs to the arrestin family.</text>
</comment>
<evidence type="ECO:0000259" key="2">
    <source>
        <dbReference type="SMART" id="SM01017"/>
    </source>
</evidence>
<evidence type="ECO:0000313" key="4">
    <source>
        <dbReference type="WBParaSite" id="PSAMB.scaffold3515size17983.g21780.t1"/>
    </source>
</evidence>
<evidence type="ECO:0000256" key="1">
    <source>
        <dbReference type="ARBA" id="ARBA00005298"/>
    </source>
</evidence>
<protein>
    <submittedName>
        <fullName evidence="4">Arrestin C-terminal-like domain-containing protein</fullName>
    </submittedName>
</protein>
<dbReference type="Pfam" id="PF00339">
    <property type="entry name" value="Arrestin_N"/>
    <property type="match status" value="1"/>
</dbReference>
<feature type="domain" description="Arrestin C-terminal-like" evidence="2">
    <location>
        <begin position="199"/>
        <end position="337"/>
    </location>
</feature>
<dbReference type="WBParaSite" id="PSAMB.scaffold3515size17983.g21780.t1">
    <property type="protein sequence ID" value="PSAMB.scaffold3515size17983.g21780.t1"/>
    <property type="gene ID" value="PSAMB.scaffold3515size17983.g21780"/>
</dbReference>
<reference evidence="4" key="1">
    <citation type="submission" date="2022-11" db="UniProtKB">
        <authorList>
            <consortium name="WormBaseParasite"/>
        </authorList>
    </citation>
    <scope>IDENTIFICATION</scope>
</reference>
<dbReference type="Proteomes" id="UP000887566">
    <property type="component" value="Unplaced"/>
</dbReference>
<organism evidence="3 4">
    <name type="scientific">Plectus sambesii</name>
    <dbReference type="NCBI Taxonomy" id="2011161"/>
    <lineage>
        <taxon>Eukaryota</taxon>
        <taxon>Metazoa</taxon>
        <taxon>Ecdysozoa</taxon>
        <taxon>Nematoda</taxon>
        <taxon>Chromadorea</taxon>
        <taxon>Plectida</taxon>
        <taxon>Plectina</taxon>
        <taxon>Plectoidea</taxon>
        <taxon>Plectidae</taxon>
        <taxon>Plectus</taxon>
    </lineage>
</organism>
<dbReference type="AlphaFoldDB" id="A0A914W9C1"/>
<dbReference type="InterPro" id="IPR014752">
    <property type="entry name" value="Arrestin-like_C"/>
</dbReference>